<feature type="compositionally biased region" description="Basic and acidic residues" evidence="1">
    <location>
        <begin position="154"/>
        <end position="166"/>
    </location>
</feature>
<name>A0A6A6PUQ5_9PEZI</name>
<evidence type="ECO:0000313" key="3">
    <source>
        <dbReference type="EMBL" id="KAF2483431.1"/>
    </source>
</evidence>
<dbReference type="AlphaFoldDB" id="A0A6A6PUQ5"/>
<proteinExistence type="predicted"/>
<protein>
    <recommendedName>
        <fullName evidence="2">Knr4/Smi1-like domain-containing protein</fullName>
    </recommendedName>
</protein>
<evidence type="ECO:0000256" key="1">
    <source>
        <dbReference type="SAM" id="MobiDB-lite"/>
    </source>
</evidence>
<dbReference type="InterPro" id="IPR037883">
    <property type="entry name" value="Knr4/Smi1-like_sf"/>
</dbReference>
<evidence type="ECO:0000259" key="2">
    <source>
        <dbReference type="SMART" id="SM00860"/>
    </source>
</evidence>
<dbReference type="SUPFAM" id="SSF160631">
    <property type="entry name" value="SMI1/KNR4-like"/>
    <property type="match status" value="1"/>
</dbReference>
<dbReference type="SMART" id="SM00860">
    <property type="entry name" value="SMI1_KNR4"/>
    <property type="match status" value="1"/>
</dbReference>
<dbReference type="Gene3D" id="3.40.1580.10">
    <property type="entry name" value="SMI1/KNR4-like"/>
    <property type="match status" value="1"/>
</dbReference>
<reference evidence="3" key="1">
    <citation type="journal article" date="2020" name="Stud. Mycol.">
        <title>101 Dothideomycetes genomes: a test case for predicting lifestyles and emergence of pathogens.</title>
        <authorList>
            <person name="Haridas S."/>
            <person name="Albert R."/>
            <person name="Binder M."/>
            <person name="Bloem J."/>
            <person name="Labutti K."/>
            <person name="Salamov A."/>
            <person name="Andreopoulos B."/>
            <person name="Baker S."/>
            <person name="Barry K."/>
            <person name="Bills G."/>
            <person name="Bluhm B."/>
            <person name="Cannon C."/>
            <person name="Castanera R."/>
            <person name="Culley D."/>
            <person name="Daum C."/>
            <person name="Ezra D."/>
            <person name="Gonzalez J."/>
            <person name="Henrissat B."/>
            <person name="Kuo A."/>
            <person name="Liang C."/>
            <person name="Lipzen A."/>
            <person name="Lutzoni F."/>
            <person name="Magnuson J."/>
            <person name="Mondo S."/>
            <person name="Nolan M."/>
            <person name="Ohm R."/>
            <person name="Pangilinan J."/>
            <person name="Park H.-J."/>
            <person name="Ramirez L."/>
            <person name="Alfaro M."/>
            <person name="Sun H."/>
            <person name="Tritt A."/>
            <person name="Yoshinaga Y."/>
            <person name="Zwiers L.-H."/>
            <person name="Turgeon B."/>
            <person name="Goodwin S."/>
            <person name="Spatafora J."/>
            <person name="Crous P."/>
            <person name="Grigoriev I."/>
        </authorList>
    </citation>
    <scope>NUCLEOTIDE SEQUENCE</scope>
    <source>
        <strain evidence="3">CBS 113389</strain>
    </source>
</reference>
<dbReference type="Pfam" id="PF09346">
    <property type="entry name" value="SMI1_KNR4"/>
    <property type="match status" value="1"/>
</dbReference>
<evidence type="ECO:0000313" key="4">
    <source>
        <dbReference type="Proteomes" id="UP000799767"/>
    </source>
</evidence>
<accession>A0A6A6PUQ5</accession>
<gene>
    <name evidence="3" type="ORF">BDY17DRAFT_310440</name>
</gene>
<dbReference type="EMBL" id="MU001635">
    <property type="protein sequence ID" value="KAF2483431.1"/>
    <property type="molecule type" value="Genomic_DNA"/>
</dbReference>
<sequence>MLPPDVTPDAIRQEPNISRVETELNSCAFSFALLGRIDVAKQLAEILYEHGATQGRRALHSCLKFAWRESSQWPKGGPLDNYGVSSDEADPADRDESSVDVVEGDDGDDRARLDELLGVEDNGFSDAVTGYTAMEKSRRLVDALELSVKLHRVEPQPKSAGRELRSKRAKAAEGQATPQTEPETQFKVSDLDAESADILTRIVVRLHANSQVSYLGDTKSLWPFYVRGLLADAVDVSQEEMEEKGRGLIEAFKDRFQHGSAVSRFAGKTVEELLEIGDETTRETLHALNEKEDDDEHKQTVPESLFNAPATDEEIAQLEKKLGIALPDDFKAFLKISNGFGQDEENGMANDECPHPALHGTSAVHWVEENYFVAPVALLQLPTEYEELVGTEKKSSQVLEGIEFDTAFPLFDRVLEVGTRDIDSLWLVQPDLVKQCVAQYGKMYDKADEKQKKIIVRAMESFAGSKEAFESSDWCFVDSSAGGAASMSFYASFTHYLRHVVEELVKTG</sequence>
<dbReference type="OrthoDB" id="2788868at2759"/>
<organism evidence="3 4">
    <name type="scientific">Neohortaea acidophila</name>
    <dbReference type="NCBI Taxonomy" id="245834"/>
    <lineage>
        <taxon>Eukaryota</taxon>
        <taxon>Fungi</taxon>
        <taxon>Dikarya</taxon>
        <taxon>Ascomycota</taxon>
        <taxon>Pezizomycotina</taxon>
        <taxon>Dothideomycetes</taxon>
        <taxon>Dothideomycetidae</taxon>
        <taxon>Mycosphaerellales</taxon>
        <taxon>Teratosphaeriaceae</taxon>
        <taxon>Neohortaea</taxon>
    </lineage>
</organism>
<dbReference type="RefSeq" id="XP_033590001.1">
    <property type="nucleotide sequence ID" value="XM_033735435.1"/>
</dbReference>
<feature type="region of interest" description="Disordered" evidence="1">
    <location>
        <begin position="76"/>
        <end position="108"/>
    </location>
</feature>
<feature type="domain" description="Knr4/Smi1-like" evidence="2">
    <location>
        <begin position="309"/>
        <end position="499"/>
    </location>
</feature>
<dbReference type="GeneID" id="54476437"/>
<dbReference type="InterPro" id="IPR018958">
    <property type="entry name" value="Knr4/Smi1-like_dom"/>
</dbReference>
<keyword evidence="4" id="KW-1185">Reference proteome</keyword>
<dbReference type="Proteomes" id="UP000799767">
    <property type="component" value="Unassembled WGS sequence"/>
</dbReference>
<feature type="region of interest" description="Disordered" evidence="1">
    <location>
        <begin position="154"/>
        <end position="184"/>
    </location>
</feature>